<accession>A0A5Q3S035</accession>
<organism evidence="1 2">
    <name type="scientific">Neisseria brasiliensis</name>
    <dbReference type="NCBI Taxonomy" id="2666100"/>
    <lineage>
        <taxon>Bacteria</taxon>
        <taxon>Pseudomonadati</taxon>
        <taxon>Pseudomonadota</taxon>
        <taxon>Betaproteobacteria</taxon>
        <taxon>Neisseriales</taxon>
        <taxon>Neisseriaceae</taxon>
        <taxon>Neisseria</taxon>
    </lineage>
</organism>
<dbReference type="EMBL" id="WJXO01000001">
    <property type="protein sequence ID" value="MRN38762.1"/>
    <property type="molecule type" value="Genomic_DNA"/>
</dbReference>
<proteinExistence type="predicted"/>
<dbReference type="AlphaFoldDB" id="A0A5Q3S035"/>
<protein>
    <submittedName>
        <fullName evidence="1">Uncharacterized protein</fullName>
    </submittedName>
</protein>
<sequence length="322" mass="37823">MQKRNQSVLFILAACVSSLAMADDTVPASGDTWVDTQHGNVQGTLKKWSHGMDGWFGETDPNNPASANLRVMVDTEWNKYDEFSVTPRIRGRVKLPVLEQKLNVVFGDDSLDDEFRNEASNYQNRTYRDGKKYDYRSNRDQNSSIALRWNELLGSNDIDTDFDIGIRSGSDLYARVKAEKDWQINDKLVTGLEQIYRYGSKSEHHVRTNWDTRYQEDGKTFISNQLHLQYEHEDDREDWTWGNNLYRQHDLGENRYVNYGLHTHGYIEDKKFNLNSYGPFAGYRQPIWRKWLFVQTEVNYFNNRKDDRDHTVGALVRFEALF</sequence>
<comment type="caution">
    <text evidence="1">The sequence shown here is derived from an EMBL/GenBank/DDBJ whole genome shotgun (WGS) entry which is preliminary data.</text>
</comment>
<evidence type="ECO:0000313" key="2">
    <source>
        <dbReference type="Proteomes" id="UP000486297"/>
    </source>
</evidence>
<keyword evidence="2" id="KW-1185">Reference proteome</keyword>
<evidence type="ECO:0000313" key="1">
    <source>
        <dbReference type="EMBL" id="MRN38762.1"/>
    </source>
</evidence>
<reference evidence="1" key="1">
    <citation type="journal article" name="Emerg. Infect. Dis.">
        <title>Two cases of a newly characterized neisseria species.</title>
        <authorList>
            <person name="Mustapha M."/>
            <person name="Lemos A.P.S."/>
            <person name="Harrison L.H."/>
            <person name="Vantyne D."/>
            <person name="Sacchi C.T."/>
        </authorList>
    </citation>
    <scope>NUCLEOTIDE SEQUENCE</scope>
    <source>
        <strain evidence="1">N.95.16</strain>
    </source>
</reference>
<name>A0A5Q3S035_9NEIS</name>
<gene>
    <name evidence="1" type="ORF">GJU80_09785</name>
</gene>
<dbReference type="PROSITE" id="PS51257">
    <property type="entry name" value="PROKAR_LIPOPROTEIN"/>
    <property type="match status" value="1"/>
</dbReference>
<dbReference type="Proteomes" id="UP000486297">
    <property type="component" value="Unassembled WGS sequence"/>
</dbReference>